<keyword evidence="5" id="KW-1185">Reference proteome</keyword>
<dbReference type="SMART" id="SM01208">
    <property type="entry name" value="G5"/>
    <property type="match status" value="1"/>
</dbReference>
<dbReference type="EMBL" id="WNZX01000015">
    <property type="protein sequence ID" value="MUG72517.1"/>
    <property type="molecule type" value="Genomic_DNA"/>
</dbReference>
<evidence type="ECO:0000256" key="1">
    <source>
        <dbReference type="ARBA" id="ARBA00022729"/>
    </source>
</evidence>
<dbReference type="PANTHER" id="PTHR35788:SF1">
    <property type="entry name" value="EXPORTED PROTEIN"/>
    <property type="match status" value="1"/>
</dbReference>
<proteinExistence type="predicted"/>
<evidence type="ECO:0000256" key="2">
    <source>
        <dbReference type="SAM" id="MobiDB-lite"/>
    </source>
</evidence>
<organism evidence="4 5">
    <name type="scientific">Paenibacillus validus</name>
    <dbReference type="NCBI Taxonomy" id="44253"/>
    <lineage>
        <taxon>Bacteria</taxon>
        <taxon>Bacillati</taxon>
        <taxon>Bacillota</taxon>
        <taxon>Bacilli</taxon>
        <taxon>Bacillales</taxon>
        <taxon>Paenibacillaceae</taxon>
        <taxon>Paenibacillus</taxon>
    </lineage>
</organism>
<dbReference type="AlphaFoldDB" id="A0A7X3CTJ9"/>
<feature type="domain" description="G5" evidence="3">
    <location>
        <begin position="388"/>
        <end position="469"/>
    </location>
</feature>
<keyword evidence="1" id="KW-0732">Signal</keyword>
<dbReference type="InterPro" id="IPR007391">
    <property type="entry name" value="Vancomycin_resist_VanW"/>
</dbReference>
<name>A0A7X3CTJ9_9BACL</name>
<dbReference type="Pfam" id="PF04294">
    <property type="entry name" value="VanW"/>
    <property type="match status" value="1"/>
</dbReference>
<sequence>MHTWNRILGPVAIGVLATALVGCAAFAAYGSSSRIPAGVHLGNWPVGGITYAEFDAQVSQRKAAFLGQSMKLSVPPADGTGGGSAQLTLGQLGIELDEQPLRQRIASLREGSLFHRAWARWQARGGDWAIRPALAPEKLGAALQEAFATVYREQPKDAVRIIRPDDTIHYAPEKPARRIDEPQLGERLAAALPAWEVQVADAASAPPLALDVPMRTVNPAVTVQSLQQQGIVRKIGEFATRYPPAAGSAAGSAGRLHNVQATAASLQDVLLAPGAVFDYAPFIEQTEKTAGYREAPVIVNGKLVPGIGGGICQVSSTLYNAVLRAGLTIVERRNHSLPVSYVPLGQDATFASGHINFKFRNSTNFYMLIRTYADGSELKVKLFGQTPPDTTFDVESVTVDTLQPSTKYVHNPSLRKGKSEIVVKGKPGYIVETYRIQKKNGNIIGREKISRDTYAAQPTVIAINTGSGSGADRSSPHPTGDSPVPYVEDGVKGPSFR</sequence>
<evidence type="ECO:0000313" key="5">
    <source>
        <dbReference type="Proteomes" id="UP000450917"/>
    </source>
</evidence>
<reference evidence="4 5" key="1">
    <citation type="submission" date="2019-11" db="EMBL/GenBank/DDBJ databases">
        <title>Draft genome sequences of five Paenibacillus species of dairy origin.</title>
        <authorList>
            <person name="Olajide A.M."/>
            <person name="Chen S."/>
            <person name="Lapointe G."/>
        </authorList>
    </citation>
    <scope>NUCLEOTIDE SEQUENCE [LARGE SCALE GENOMIC DNA]</scope>
    <source>
        <strain evidence="4 5">2CS3</strain>
    </source>
</reference>
<dbReference type="PROSITE" id="PS51109">
    <property type="entry name" value="G5"/>
    <property type="match status" value="1"/>
</dbReference>
<dbReference type="Proteomes" id="UP000450917">
    <property type="component" value="Unassembled WGS sequence"/>
</dbReference>
<gene>
    <name evidence="4" type="ORF">GNP93_17755</name>
</gene>
<dbReference type="Gene3D" id="2.20.230.10">
    <property type="entry name" value="Resuscitation-promoting factor rpfb"/>
    <property type="match status" value="1"/>
</dbReference>
<comment type="caution">
    <text evidence="4">The sequence shown here is derived from an EMBL/GenBank/DDBJ whole genome shotgun (WGS) entry which is preliminary data.</text>
</comment>
<dbReference type="Pfam" id="PF07501">
    <property type="entry name" value="G5"/>
    <property type="match status" value="1"/>
</dbReference>
<dbReference type="InterPro" id="IPR022029">
    <property type="entry name" value="YoaR-like_PG-bd"/>
</dbReference>
<accession>A0A7X3CTJ9</accession>
<protein>
    <recommendedName>
        <fullName evidence="3">G5 domain-containing protein</fullName>
    </recommendedName>
</protein>
<dbReference type="Pfam" id="PF12229">
    <property type="entry name" value="PG_binding_4"/>
    <property type="match status" value="1"/>
</dbReference>
<dbReference type="PROSITE" id="PS51257">
    <property type="entry name" value="PROKAR_LIPOPROTEIN"/>
    <property type="match status" value="1"/>
</dbReference>
<dbReference type="PANTHER" id="PTHR35788">
    <property type="entry name" value="EXPORTED PROTEIN-RELATED"/>
    <property type="match status" value="1"/>
</dbReference>
<dbReference type="InterPro" id="IPR052913">
    <property type="entry name" value="Glycopeptide_resist_protein"/>
</dbReference>
<dbReference type="RefSeq" id="WP_155615224.1">
    <property type="nucleotide sequence ID" value="NZ_WNZX01000015.1"/>
</dbReference>
<evidence type="ECO:0000259" key="3">
    <source>
        <dbReference type="PROSITE" id="PS51109"/>
    </source>
</evidence>
<feature type="region of interest" description="Disordered" evidence="2">
    <location>
        <begin position="463"/>
        <end position="497"/>
    </location>
</feature>
<dbReference type="InterPro" id="IPR011098">
    <property type="entry name" value="G5_dom"/>
</dbReference>
<evidence type="ECO:0000313" key="4">
    <source>
        <dbReference type="EMBL" id="MUG72517.1"/>
    </source>
</evidence>